<evidence type="ECO:0000259" key="1">
    <source>
        <dbReference type="PROSITE" id="PS51707"/>
    </source>
</evidence>
<evidence type="ECO:0000313" key="2">
    <source>
        <dbReference type="EMBL" id="PJE58506.1"/>
    </source>
</evidence>
<organism evidence="2 3">
    <name type="scientific">Candidatus Portnoybacteria bacterium CG10_big_fil_rev_8_21_14_0_10_36_7</name>
    <dbReference type="NCBI Taxonomy" id="1974812"/>
    <lineage>
        <taxon>Bacteria</taxon>
        <taxon>Candidatus Portnoyibacteriota</taxon>
    </lineage>
</organism>
<dbReference type="EMBL" id="PFDW01000007">
    <property type="protein sequence ID" value="PJE58506.1"/>
    <property type="molecule type" value="Genomic_DNA"/>
</dbReference>
<dbReference type="AlphaFoldDB" id="A0A2M8KF02"/>
<protein>
    <recommendedName>
        <fullName evidence="1">CYTH domain-containing protein</fullName>
    </recommendedName>
</protein>
<dbReference type="PROSITE" id="PS51707">
    <property type="entry name" value="CYTH"/>
    <property type="match status" value="1"/>
</dbReference>
<dbReference type="InterPro" id="IPR033469">
    <property type="entry name" value="CYTH-like_dom_sf"/>
</dbReference>
<sequence length="60" mass="7450">MSTKFECEVRFFIADIDVFKKHLKNIKAKLLFPYTFTDYYYKPQGKKWNPEINNLRIRDW</sequence>
<reference evidence="3" key="1">
    <citation type="submission" date="2017-09" db="EMBL/GenBank/DDBJ databases">
        <title>Depth-based differentiation of microbial function through sediment-hosted aquifers and enrichment of novel symbionts in the deep terrestrial subsurface.</title>
        <authorList>
            <person name="Probst A.J."/>
            <person name="Ladd B."/>
            <person name="Jarett J.K."/>
            <person name="Geller-Mcgrath D.E."/>
            <person name="Sieber C.M.K."/>
            <person name="Emerson J.B."/>
            <person name="Anantharaman K."/>
            <person name="Thomas B.C."/>
            <person name="Malmstrom R."/>
            <person name="Stieglmeier M."/>
            <person name="Klingl A."/>
            <person name="Woyke T."/>
            <person name="Ryan C.M."/>
            <person name="Banfield J.F."/>
        </authorList>
    </citation>
    <scope>NUCLEOTIDE SEQUENCE [LARGE SCALE GENOMIC DNA]</scope>
</reference>
<gene>
    <name evidence="2" type="ORF">COU81_00335</name>
</gene>
<accession>A0A2M8KF02</accession>
<evidence type="ECO:0000313" key="3">
    <source>
        <dbReference type="Proteomes" id="UP000231450"/>
    </source>
</evidence>
<dbReference type="SUPFAM" id="SSF55154">
    <property type="entry name" value="CYTH-like phosphatases"/>
    <property type="match status" value="1"/>
</dbReference>
<name>A0A2M8KF02_9BACT</name>
<proteinExistence type="predicted"/>
<comment type="caution">
    <text evidence="2">The sequence shown here is derived from an EMBL/GenBank/DDBJ whole genome shotgun (WGS) entry which is preliminary data.</text>
</comment>
<dbReference type="Proteomes" id="UP000231450">
    <property type="component" value="Unassembled WGS sequence"/>
</dbReference>
<dbReference type="InterPro" id="IPR023577">
    <property type="entry name" value="CYTH_domain"/>
</dbReference>
<feature type="domain" description="CYTH" evidence="1">
    <location>
        <begin position="4"/>
        <end position="60"/>
    </location>
</feature>
<dbReference type="Gene3D" id="2.40.320.10">
    <property type="entry name" value="Hypothetical Protein Pfu-838710-001"/>
    <property type="match status" value="1"/>
</dbReference>